<protein>
    <submittedName>
        <fullName evidence="3">Uncharacterized protein</fullName>
    </submittedName>
</protein>
<keyword evidence="2" id="KW-0732">Signal</keyword>
<comment type="caution">
    <text evidence="3">The sequence shown here is derived from an EMBL/GenBank/DDBJ whole genome shotgun (WGS) entry which is preliminary data.</text>
</comment>
<evidence type="ECO:0000256" key="1">
    <source>
        <dbReference type="SAM" id="MobiDB-lite"/>
    </source>
</evidence>
<feature type="region of interest" description="Disordered" evidence="1">
    <location>
        <begin position="71"/>
        <end position="149"/>
    </location>
</feature>
<accession>A0AAU9UTD8</accession>
<proteinExistence type="predicted"/>
<organism evidence="3 4">
    <name type="scientific">Euphydryas editha</name>
    <name type="common">Edith's checkerspot</name>
    <dbReference type="NCBI Taxonomy" id="104508"/>
    <lineage>
        <taxon>Eukaryota</taxon>
        <taxon>Metazoa</taxon>
        <taxon>Ecdysozoa</taxon>
        <taxon>Arthropoda</taxon>
        <taxon>Hexapoda</taxon>
        <taxon>Insecta</taxon>
        <taxon>Pterygota</taxon>
        <taxon>Neoptera</taxon>
        <taxon>Endopterygota</taxon>
        <taxon>Lepidoptera</taxon>
        <taxon>Glossata</taxon>
        <taxon>Ditrysia</taxon>
        <taxon>Papilionoidea</taxon>
        <taxon>Nymphalidae</taxon>
        <taxon>Nymphalinae</taxon>
        <taxon>Euphydryas</taxon>
    </lineage>
</organism>
<dbReference type="EMBL" id="CAKOGL010000025">
    <property type="protein sequence ID" value="CAH2102934.1"/>
    <property type="molecule type" value="Genomic_DNA"/>
</dbReference>
<feature type="compositionally biased region" description="Low complexity" evidence="1">
    <location>
        <begin position="137"/>
        <end position="149"/>
    </location>
</feature>
<dbReference type="Proteomes" id="UP001153954">
    <property type="component" value="Unassembled WGS sequence"/>
</dbReference>
<keyword evidence="4" id="KW-1185">Reference proteome</keyword>
<feature type="signal peptide" evidence="2">
    <location>
        <begin position="1"/>
        <end position="19"/>
    </location>
</feature>
<name>A0AAU9UTD8_EUPED</name>
<evidence type="ECO:0000256" key="2">
    <source>
        <dbReference type="SAM" id="SignalP"/>
    </source>
</evidence>
<sequence>MLQVGLVLFTIGVFSESWAGSLEHGNLLERIKRSPYYYDPESLPYQQRYWPQPPPLPPYWYHHNYEPGHSFDRPTHSFPGPRTSFPGPGPSFPESELSWPHRQKLTDGQNDSFENPCKSCKGKNAAISNSESVNGDSISIAISRSNSNT</sequence>
<feature type="compositionally biased region" description="Polar residues" evidence="1">
    <location>
        <begin position="126"/>
        <end position="136"/>
    </location>
</feature>
<feature type="chain" id="PRO_5043717761" evidence="2">
    <location>
        <begin position="20"/>
        <end position="149"/>
    </location>
</feature>
<feature type="compositionally biased region" description="Low complexity" evidence="1">
    <location>
        <begin position="77"/>
        <end position="86"/>
    </location>
</feature>
<dbReference type="AlphaFoldDB" id="A0AAU9UTD8"/>
<evidence type="ECO:0000313" key="4">
    <source>
        <dbReference type="Proteomes" id="UP001153954"/>
    </source>
</evidence>
<gene>
    <name evidence="3" type="ORF">EEDITHA_LOCUS17503</name>
</gene>
<evidence type="ECO:0000313" key="3">
    <source>
        <dbReference type="EMBL" id="CAH2102934.1"/>
    </source>
</evidence>
<reference evidence="3" key="1">
    <citation type="submission" date="2022-03" db="EMBL/GenBank/DDBJ databases">
        <authorList>
            <person name="Tunstrom K."/>
        </authorList>
    </citation>
    <scope>NUCLEOTIDE SEQUENCE</scope>
</reference>